<dbReference type="UniPathway" id="UPA00276">
    <property type="reaction ID" value="UER00406"/>
</dbReference>
<evidence type="ECO:0000256" key="7">
    <source>
        <dbReference type="ARBA" id="ARBA00022695"/>
    </source>
</evidence>
<evidence type="ECO:0000256" key="1">
    <source>
        <dbReference type="ARBA" id="ARBA00002121"/>
    </source>
</evidence>
<dbReference type="Pfam" id="PF06574">
    <property type="entry name" value="FAD_syn"/>
    <property type="match status" value="1"/>
</dbReference>
<dbReference type="NCBIfam" id="TIGR00083">
    <property type="entry name" value="ribF"/>
    <property type="match status" value="1"/>
</dbReference>
<dbReference type="SMART" id="SM00904">
    <property type="entry name" value="Flavokinase"/>
    <property type="match status" value="1"/>
</dbReference>
<evidence type="ECO:0000256" key="8">
    <source>
        <dbReference type="ARBA" id="ARBA00022741"/>
    </source>
</evidence>
<keyword evidence="9 15" id="KW-0418">Kinase</keyword>
<gene>
    <name evidence="17" type="ORF">DGD08_08715</name>
</gene>
<evidence type="ECO:0000256" key="9">
    <source>
        <dbReference type="ARBA" id="ARBA00022777"/>
    </source>
</evidence>
<keyword evidence="11 15" id="KW-0067">ATP-binding</keyword>
<comment type="similarity">
    <text evidence="15">Belongs to the ribF family.</text>
</comment>
<proteinExistence type="inferred from homology"/>
<name>A0A3D4VAC4_9BACT</name>
<evidence type="ECO:0000313" key="17">
    <source>
        <dbReference type="EMBL" id="HCT57277.1"/>
    </source>
</evidence>
<dbReference type="InterPro" id="IPR015864">
    <property type="entry name" value="FAD_synthase"/>
</dbReference>
<dbReference type="EMBL" id="DPIY01000008">
    <property type="protein sequence ID" value="HCT57277.1"/>
    <property type="molecule type" value="Genomic_DNA"/>
</dbReference>
<organism evidence="17 18">
    <name type="scientific">Gemmatimonas aurantiaca</name>
    <dbReference type="NCBI Taxonomy" id="173480"/>
    <lineage>
        <taxon>Bacteria</taxon>
        <taxon>Pseudomonadati</taxon>
        <taxon>Gemmatimonadota</taxon>
        <taxon>Gemmatimonadia</taxon>
        <taxon>Gemmatimonadales</taxon>
        <taxon>Gemmatimonadaceae</taxon>
        <taxon>Gemmatimonas</taxon>
    </lineage>
</organism>
<protein>
    <recommendedName>
        <fullName evidence="15">Riboflavin biosynthesis protein</fullName>
    </recommendedName>
    <domain>
        <recommendedName>
            <fullName evidence="15">Riboflavin kinase</fullName>
            <ecNumber evidence="15">2.7.1.26</ecNumber>
        </recommendedName>
        <alternativeName>
            <fullName evidence="15">Flavokinase</fullName>
        </alternativeName>
    </domain>
    <domain>
        <recommendedName>
            <fullName evidence="15">FMN adenylyltransferase</fullName>
            <ecNumber evidence="15">2.7.7.2</ecNumber>
        </recommendedName>
        <alternativeName>
            <fullName evidence="15">FAD pyrophosphorylase</fullName>
        </alternativeName>
        <alternativeName>
            <fullName evidence="15">FAD synthase</fullName>
        </alternativeName>
    </domain>
</protein>
<accession>A0A3D4VAC4</accession>
<evidence type="ECO:0000256" key="10">
    <source>
        <dbReference type="ARBA" id="ARBA00022827"/>
    </source>
</evidence>
<keyword evidence="10 15" id="KW-0274">FAD</keyword>
<evidence type="ECO:0000256" key="6">
    <source>
        <dbReference type="ARBA" id="ARBA00022679"/>
    </source>
</evidence>
<dbReference type="InterPro" id="IPR023468">
    <property type="entry name" value="Riboflavin_kinase"/>
</dbReference>
<evidence type="ECO:0000256" key="5">
    <source>
        <dbReference type="ARBA" id="ARBA00022643"/>
    </source>
</evidence>
<dbReference type="GO" id="GO:0009231">
    <property type="term" value="P:riboflavin biosynthetic process"/>
    <property type="evidence" value="ECO:0007669"/>
    <property type="project" value="InterPro"/>
</dbReference>
<dbReference type="Gene3D" id="2.40.30.30">
    <property type="entry name" value="Riboflavin kinase-like"/>
    <property type="match status" value="1"/>
</dbReference>
<sequence>MTSILDRGLPLPAGGAVVTVGTFDGVHLGHHDVLARLVEHAKVRGLPSVVVTFDPHPLEVVNPAAAPPLLTLHHEKLELFALSGVSYVVVLPFTTTLAGFDAAYFVDHVLRDQFAVSELLVGHDHGFGRGRMGDIGMLRTLGQERGFDVTVLAPVHTADGMTISSTVIRQAISDGDLNRAAAGLGRRYSVSGVVVRGDQRGRTLGFPTLNLGPVSERKLLPPDGVYAVRVQLPQGTFGGMLNLGPRPTFGDHGRRIETHVFDASHDWYGAPVRLDFVRYLRGTRPFPGIEALRAQLADDEQQARDALHVADAELGSDWLPPSAERT</sequence>
<keyword evidence="8 15" id="KW-0547">Nucleotide-binding</keyword>
<dbReference type="NCBIfam" id="NF004160">
    <property type="entry name" value="PRK05627.1-3"/>
    <property type="match status" value="1"/>
</dbReference>
<evidence type="ECO:0000259" key="16">
    <source>
        <dbReference type="SMART" id="SM00904"/>
    </source>
</evidence>
<comment type="function">
    <text evidence="1">Catalyzes the phosphorylation of riboflavin to FMN followed by the adenylation of FMN to FAD.</text>
</comment>
<keyword evidence="5 15" id="KW-0288">FMN</keyword>
<dbReference type="GO" id="GO:0008531">
    <property type="term" value="F:riboflavin kinase activity"/>
    <property type="evidence" value="ECO:0007669"/>
    <property type="project" value="UniProtKB-UniRule"/>
</dbReference>
<evidence type="ECO:0000256" key="4">
    <source>
        <dbReference type="ARBA" id="ARBA00022630"/>
    </source>
</evidence>
<dbReference type="InterPro" id="IPR002606">
    <property type="entry name" value="Riboflavin_kinase_bac"/>
</dbReference>
<evidence type="ECO:0000256" key="15">
    <source>
        <dbReference type="PIRNR" id="PIRNR004491"/>
    </source>
</evidence>
<dbReference type="PIRSF" id="PIRSF004491">
    <property type="entry name" value="FAD_Synth"/>
    <property type="match status" value="1"/>
</dbReference>
<dbReference type="EC" id="2.7.7.2" evidence="15"/>
<keyword evidence="4 15" id="KW-0285">Flavoprotein</keyword>
<comment type="catalytic activity">
    <reaction evidence="13 15">
        <text>riboflavin + ATP = FMN + ADP + H(+)</text>
        <dbReference type="Rhea" id="RHEA:14357"/>
        <dbReference type="ChEBI" id="CHEBI:15378"/>
        <dbReference type="ChEBI" id="CHEBI:30616"/>
        <dbReference type="ChEBI" id="CHEBI:57986"/>
        <dbReference type="ChEBI" id="CHEBI:58210"/>
        <dbReference type="ChEBI" id="CHEBI:456216"/>
        <dbReference type="EC" id="2.7.1.26"/>
    </reaction>
</comment>
<dbReference type="GO" id="GO:0003919">
    <property type="term" value="F:FMN adenylyltransferase activity"/>
    <property type="evidence" value="ECO:0007669"/>
    <property type="project" value="UniProtKB-UniRule"/>
</dbReference>
<keyword evidence="7 15" id="KW-0548">Nucleotidyltransferase</keyword>
<dbReference type="SUPFAM" id="SSF82114">
    <property type="entry name" value="Riboflavin kinase-like"/>
    <property type="match status" value="1"/>
</dbReference>
<dbReference type="PANTHER" id="PTHR22749">
    <property type="entry name" value="RIBOFLAVIN KINASE/FMN ADENYLYLTRANSFERASE"/>
    <property type="match status" value="1"/>
</dbReference>
<dbReference type="SUPFAM" id="SSF52374">
    <property type="entry name" value="Nucleotidylyl transferase"/>
    <property type="match status" value="1"/>
</dbReference>
<dbReference type="EC" id="2.7.1.26" evidence="15"/>
<keyword evidence="12" id="KW-0511">Multifunctional enzyme</keyword>
<evidence type="ECO:0000313" key="18">
    <source>
        <dbReference type="Proteomes" id="UP000264071"/>
    </source>
</evidence>
<evidence type="ECO:0000256" key="14">
    <source>
        <dbReference type="ARBA" id="ARBA00049494"/>
    </source>
</evidence>
<dbReference type="GO" id="GO:0006747">
    <property type="term" value="P:FAD biosynthetic process"/>
    <property type="evidence" value="ECO:0007669"/>
    <property type="project" value="UniProtKB-UniRule"/>
</dbReference>
<comment type="caution">
    <text evidence="17">The sequence shown here is derived from an EMBL/GenBank/DDBJ whole genome shotgun (WGS) entry which is preliminary data.</text>
</comment>
<dbReference type="InterPro" id="IPR014729">
    <property type="entry name" value="Rossmann-like_a/b/a_fold"/>
</dbReference>
<evidence type="ECO:0000256" key="2">
    <source>
        <dbReference type="ARBA" id="ARBA00004726"/>
    </source>
</evidence>
<feature type="domain" description="Riboflavin kinase" evidence="16">
    <location>
        <begin position="183"/>
        <end position="308"/>
    </location>
</feature>
<evidence type="ECO:0000256" key="3">
    <source>
        <dbReference type="ARBA" id="ARBA00005201"/>
    </source>
</evidence>
<comment type="catalytic activity">
    <reaction evidence="14 15">
        <text>FMN + ATP + H(+) = FAD + diphosphate</text>
        <dbReference type="Rhea" id="RHEA:17237"/>
        <dbReference type="ChEBI" id="CHEBI:15378"/>
        <dbReference type="ChEBI" id="CHEBI:30616"/>
        <dbReference type="ChEBI" id="CHEBI:33019"/>
        <dbReference type="ChEBI" id="CHEBI:57692"/>
        <dbReference type="ChEBI" id="CHEBI:58210"/>
        <dbReference type="EC" id="2.7.7.2"/>
    </reaction>
</comment>
<comment type="pathway">
    <text evidence="2 15">Cofactor biosynthesis; FAD biosynthesis; FAD from FMN: step 1/1.</text>
</comment>
<dbReference type="InterPro" id="IPR023465">
    <property type="entry name" value="Riboflavin_kinase_dom_sf"/>
</dbReference>
<dbReference type="InterPro" id="IPR015865">
    <property type="entry name" value="Riboflavin_kinase_bac/euk"/>
</dbReference>
<dbReference type="CDD" id="cd02064">
    <property type="entry name" value="FAD_synthetase_N"/>
    <property type="match status" value="1"/>
</dbReference>
<dbReference type="PANTHER" id="PTHR22749:SF6">
    <property type="entry name" value="RIBOFLAVIN KINASE"/>
    <property type="match status" value="1"/>
</dbReference>
<dbReference type="GO" id="GO:0009398">
    <property type="term" value="P:FMN biosynthetic process"/>
    <property type="evidence" value="ECO:0007669"/>
    <property type="project" value="UniProtKB-UniRule"/>
</dbReference>
<dbReference type="UniPathway" id="UPA00277">
    <property type="reaction ID" value="UER00407"/>
</dbReference>
<dbReference type="AlphaFoldDB" id="A0A3D4VAC4"/>
<keyword evidence="6 15" id="KW-0808">Transferase</keyword>
<dbReference type="Proteomes" id="UP000264071">
    <property type="component" value="Unassembled WGS sequence"/>
</dbReference>
<dbReference type="OMA" id="HRGHQAI"/>
<dbReference type="GO" id="GO:0005524">
    <property type="term" value="F:ATP binding"/>
    <property type="evidence" value="ECO:0007669"/>
    <property type="project" value="UniProtKB-UniRule"/>
</dbReference>
<dbReference type="Pfam" id="PF01687">
    <property type="entry name" value="Flavokinase"/>
    <property type="match status" value="1"/>
</dbReference>
<dbReference type="Gene3D" id="3.40.50.620">
    <property type="entry name" value="HUPs"/>
    <property type="match status" value="1"/>
</dbReference>
<comment type="pathway">
    <text evidence="3 15">Cofactor biosynthesis; FMN biosynthesis; FMN from riboflavin (ATP route): step 1/1.</text>
</comment>
<evidence type="ECO:0000256" key="12">
    <source>
        <dbReference type="ARBA" id="ARBA00023268"/>
    </source>
</evidence>
<evidence type="ECO:0000256" key="11">
    <source>
        <dbReference type="ARBA" id="ARBA00022840"/>
    </source>
</evidence>
<reference evidence="17 18" key="1">
    <citation type="journal article" date="2018" name="Nat. Biotechnol.">
        <title>A standardized bacterial taxonomy based on genome phylogeny substantially revises the tree of life.</title>
        <authorList>
            <person name="Parks D.H."/>
            <person name="Chuvochina M."/>
            <person name="Waite D.W."/>
            <person name="Rinke C."/>
            <person name="Skarshewski A."/>
            <person name="Chaumeil P.A."/>
            <person name="Hugenholtz P."/>
        </authorList>
    </citation>
    <scope>NUCLEOTIDE SEQUENCE [LARGE SCALE GENOMIC DNA]</scope>
    <source>
        <strain evidence="17">UBA8844</strain>
    </source>
</reference>
<dbReference type="FunFam" id="3.40.50.620:FF:000021">
    <property type="entry name" value="Riboflavin biosynthesis protein"/>
    <property type="match status" value="1"/>
</dbReference>
<evidence type="ECO:0000256" key="13">
    <source>
        <dbReference type="ARBA" id="ARBA00047880"/>
    </source>
</evidence>